<dbReference type="STRING" id="1082479.SAMN05216241_108129"/>
<sequence length="308" mass="33904">MAALTTEPVLAEMFRTGAKLPVSFEVFPPKSENARASLHYTATRLADADPGFFSVTSSPDGSSRERTLAVARELAACTETPVKIHFTASGHTREQIDAHADRMWADGIRHVLALRGDRPADADRRGIPQAYEHADGLVAALKARHDFDVSVAAYPEKHPEAPSLDADIEHLKAKFDAGADRAICQFVFDAESYGRFRERAERHGIDKPLVPGVIVPTNWRRIRRFAVKAGASVPDWLDELFDGVEDEPEIAQLTAMATVQQQVRRLIAYGAPAIHFYTMNTWQIPLAAGHLMGRHVGDFLGKTWCGAA</sequence>
<dbReference type="Gene3D" id="3.20.20.220">
    <property type="match status" value="1"/>
</dbReference>
<keyword evidence="4 9" id="KW-0285">Flavoprotein</keyword>
<comment type="catalytic activity">
    <reaction evidence="8">
        <text>(6S)-5-methyl-5,6,7,8-tetrahydrofolate + NAD(+) = (6R)-5,10-methylene-5,6,7,8-tetrahydrofolate + NADH + H(+)</text>
        <dbReference type="Rhea" id="RHEA:19821"/>
        <dbReference type="ChEBI" id="CHEBI:15378"/>
        <dbReference type="ChEBI" id="CHEBI:15636"/>
        <dbReference type="ChEBI" id="CHEBI:18608"/>
        <dbReference type="ChEBI" id="CHEBI:57540"/>
        <dbReference type="ChEBI" id="CHEBI:57945"/>
        <dbReference type="EC" id="1.5.1.54"/>
    </reaction>
    <physiologicalReaction direction="right-to-left" evidence="8">
        <dbReference type="Rhea" id="RHEA:19823"/>
    </physiologicalReaction>
</comment>
<evidence type="ECO:0000256" key="7">
    <source>
        <dbReference type="ARBA" id="ARBA00034478"/>
    </source>
</evidence>
<dbReference type="Pfam" id="PF02219">
    <property type="entry name" value="MTHFR"/>
    <property type="match status" value="1"/>
</dbReference>
<protein>
    <recommendedName>
        <fullName evidence="9">Methylenetetrahydrofolate reductase</fullName>
    </recommendedName>
</protein>
<organism evidence="10 11">
    <name type="scientific">Limimonas halophila</name>
    <dbReference type="NCBI Taxonomy" id="1082479"/>
    <lineage>
        <taxon>Bacteria</taxon>
        <taxon>Pseudomonadati</taxon>
        <taxon>Pseudomonadota</taxon>
        <taxon>Alphaproteobacteria</taxon>
        <taxon>Rhodospirillales</taxon>
        <taxon>Rhodovibrionaceae</taxon>
        <taxon>Limimonas</taxon>
    </lineage>
</organism>
<dbReference type="AlphaFoldDB" id="A0A1G7T7L6"/>
<gene>
    <name evidence="10" type="ORF">SAMN05216241_108129</name>
</gene>
<dbReference type="PANTHER" id="PTHR45754">
    <property type="entry name" value="METHYLENETETRAHYDROFOLATE REDUCTASE"/>
    <property type="match status" value="1"/>
</dbReference>
<evidence type="ECO:0000256" key="2">
    <source>
        <dbReference type="ARBA" id="ARBA00004777"/>
    </source>
</evidence>
<keyword evidence="6 9" id="KW-0560">Oxidoreductase</keyword>
<dbReference type="UniPathway" id="UPA00193"/>
<dbReference type="InterPro" id="IPR003171">
    <property type="entry name" value="Mehydrof_redctse-like"/>
</dbReference>
<comment type="pathway">
    <text evidence="2 9">One-carbon metabolism; tetrahydrofolate interconversion.</text>
</comment>
<comment type="cofactor">
    <cofactor evidence="1 9">
        <name>FAD</name>
        <dbReference type="ChEBI" id="CHEBI:57692"/>
    </cofactor>
</comment>
<comment type="similarity">
    <text evidence="3 9">Belongs to the methylenetetrahydrofolate reductase family.</text>
</comment>
<evidence type="ECO:0000256" key="9">
    <source>
        <dbReference type="RuleBase" id="RU003862"/>
    </source>
</evidence>
<dbReference type="GO" id="GO:0005829">
    <property type="term" value="C:cytosol"/>
    <property type="evidence" value="ECO:0007669"/>
    <property type="project" value="TreeGrafter"/>
</dbReference>
<dbReference type="SUPFAM" id="SSF51730">
    <property type="entry name" value="FAD-linked oxidoreductase"/>
    <property type="match status" value="1"/>
</dbReference>
<dbReference type="InterPro" id="IPR029041">
    <property type="entry name" value="FAD-linked_oxidoreductase-like"/>
</dbReference>
<evidence type="ECO:0000256" key="1">
    <source>
        <dbReference type="ARBA" id="ARBA00001974"/>
    </source>
</evidence>
<dbReference type="GO" id="GO:0071949">
    <property type="term" value="F:FAD binding"/>
    <property type="evidence" value="ECO:0007669"/>
    <property type="project" value="TreeGrafter"/>
</dbReference>
<proteinExistence type="inferred from homology"/>
<evidence type="ECO:0000256" key="3">
    <source>
        <dbReference type="ARBA" id="ARBA00006743"/>
    </source>
</evidence>
<dbReference type="GO" id="GO:0106312">
    <property type="term" value="F:methylenetetrahydrofolate reductase (NADH) activity"/>
    <property type="evidence" value="ECO:0007669"/>
    <property type="project" value="UniProtKB-EC"/>
</dbReference>
<keyword evidence="5 9" id="KW-0274">FAD</keyword>
<dbReference type="EMBL" id="FNCE01000008">
    <property type="protein sequence ID" value="SDG31258.1"/>
    <property type="molecule type" value="Genomic_DNA"/>
</dbReference>
<reference evidence="10 11" key="1">
    <citation type="submission" date="2016-10" db="EMBL/GenBank/DDBJ databases">
        <authorList>
            <person name="de Groot N.N."/>
        </authorList>
    </citation>
    <scope>NUCLEOTIDE SEQUENCE [LARGE SCALE GENOMIC DNA]</scope>
    <source>
        <strain evidence="10 11">DSM 25584</strain>
    </source>
</reference>
<dbReference type="GO" id="GO:0035999">
    <property type="term" value="P:tetrahydrofolate interconversion"/>
    <property type="evidence" value="ECO:0007669"/>
    <property type="project" value="UniProtKB-UniPathway"/>
</dbReference>
<dbReference type="Proteomes" id="UP000199415">
    <property type="component" value="Unassembled WGS sequence"/>
</dbReference>
<dbReference type="CDD" id="cd00537">
    <property type="entry name" value="MTHFR"/>
    <property type="match status" value="1"/>
</dbReference>
<dbReference type="RefSeq" id="WP_176758646.1">
    <property type="nucleotide sequence ID" value="NZ_FNCE01000008.1"/>
</dbReference>
<evidence type="ECO:0000256" key="8">
    <source>
        <dbReference type="ARBA" id="ARBA00048628"/>
    </source>
</evidence>
<evidence type="ECO:0000256" key="5">
    <source>
        <dbReference type="ARBA" id="ARBA00022827"/>
    </source>
</evidence>
<accession>A0A1G7T7L6</accession>
<dbReference type="PANTHER" id="PTHR45754:SF3">
    <property type="entry name" value="METHYLENETETRAHYDROFOLATE REDUCTASE (NADPH)"/>
    <property type="match status" value="1"/>
</dbReference>
<evidence type="ECO:0000313" key="10">
    <source>
        <dbReference type="EMBL" id="SDG31258.1"/>
    </source>
</evidence>
<evidence type="ECO:0000313" key="11">
    <source>
        <dbReference type="Proteomes" id="UP000199415"/>
    </source>
</evidence>
<keyword evidence="11" id="KW-1185">Reference proteome</keyword>
<evidence type="ECO:0000256" key="6">
    <source>
        <dbReference type="ARBA" id="ARBA00023002"/>
    </source>
</evidence>
<name>A0A1G7T7L6_9PROT</name>
<dbReference type="GO" id="GO:0009086">
    <property type="term" value="P:methionine biosynthetic process"/>
    <property type="evidence" value="ECO:0007669"/>
    <property type="project" value="TreeGrafter"/>
</dbReference>
<comment type="pathway">
    <text evidence="7">Amino-acid biosynthesis; L-methionine biosynthesis via de novo pathway.</text>
</comment>
<evidence type="ECO:0000256" key="4">
    <source>
        <dbReference type="ARBA" id="ARBA00022630"/>
    </source>
</evidence>